<evidence type="ECO:0000256" key="3">
    <source>
        <dbReference type="ARBA" id="ARBA00022801"/>
    </source>
</evidence>
<keyword evidence="3" id="KW-0378">Hydrolase</keyword>
<evidence type="ECO:0000256" key="1">
    <source>
        <dbReference type="ARBA" id="ARBA00005234"/>
    </source>
</evidence>
<dbReference type="Pfam" id="PF02902">
    <property type="entry name" value="Peptidase_C48"/>
    <property type="match status" value="1"/>
</dbReference>
<name>A0A498I4T0_MALDO</name>
<dbReference type="PROSITE" id="PS50600">
    <property type="entry name" value="ULP_PROTEASE"/>
    <property type="match status" value="1"/>
</dbReference>
<dbReference type="GO" id="GO:0008234">
    <property type="term" value="F:cysteine-type peptidase activity"/>
    <property type="evidence" value="ECO:0007669"/>
    <property type="project" value="InterPro"/>
</dbReference>
<proteinExistence type="inferred from homology"/>
<dbReference type="Gene3D" id="3.40.395.10">
    <property type="entry name" value="Adenoviral Proteinase, Chain A"/>
    <property type="match status" value="1"/>
</dbReference>
<protein>
    <recommendedName>
        <fullName evidence="4">Ubiquitin-like protease family profile domain-containing protein</fullName>
    </recommendedName>
</protein>
<dbReference type="InterPro" id="IPR038765">
    <property type="entry name" value="Papain-like_cys_pep_sf"/>
</dbReference>
<keyword evidence="2" id="KW-0645">Protease</keyword>
<feature type="domain" description="Ubiquitin-like protease family profile" evidence="4">
    <location>
        <begin position="1"/>
        <end position="94"/>
    </location>
</feature>
<evidence type="ECO:0000313" key="5">
    <source>
        <dbReference type="EMBL" id="RXH78748.1"/>
    </source>
</evidence>
<comment type="similarity">
    <text evidence="1">Belongs to the peptidase C48 family.</text>
</comment>
<dbReference type="AlphaFoldDB" id="A0A498I4T0"/>
<evidence type="ECO:0000256" key="2">
    <source>
        <dbReference type="ARBA" id="ARBA00022670"/>
    </source>
</evidence>
<dbReference type="SUPFAM" id="SSF54001">
    <property type="entry name" value="Cysteine proteinases"/>
    <property type="match status" value="1"/>
</dbReference>
<organism evidence="5 6">
    <name type="scientific">Malus domestica</name>
    <name type="common">Apple</name>
    <name type="synonym">Pyrus malus</name>
    <dbReference type="NCBI Taxonomy" id="3750"/>
    <lineage>
        <taxon>Eukaryota</taxon>
        <taxon>Viridiplantae</taxon>
        <taxon>Streptophyta</taxon>
        <taxon>Embryophyta</taxon>
        <taxon>Tracheophyta</taxon>
        <taxon>Spermatophyta</taxon>
        <taxon>Magnoliopsida</taxon>
        <taxon>eudicotyledons</taxon>
        <taxon>Gunneridae</taxon>
        <taxon>Pentapetalae</taxon>
        <taxon>rosids</taxon>
        <taxon>fabids</taxon>
        <taxon>Rosales</taxon>
        <taxon>Rosaceae</taxon>
        <taxon>Amygdaloideae</taxon>
        <taxon>Maleae</taxon>
        <taxon>Malus</taxon>
    </lineage>
</organism>
<reference evidence="5 6" key="1">
    <citation type="submission" date="2018-10" db="EMBL/GenBank/DDBJ databases">
        <title>A high-quality apple genome assembly.</title>
        <authorList>
            <person name="Hu J."/>
        </authorList>
    </citation>
    <scope>NUCLEOTIDE SEQUENCE [LARGE SCALE GENOMIC DNA]</scope>
    <source>
        <strain evidence="6">cv. HFTH1</strain>
        <tissue evidence="5">Young leaf</tissue>
    </source>
</reference>
<evidence type="ECO:0000313" key="6">
    <source>
        <dbReference type="Proteomes" id="UP000290289"/>
    </source>
</evidence>
<gene>
    <name evidence="5" type="ORF">DVH24_002266</name>
</gene>
<dbReference type="GO" id="GO:0006508">
    <property type="term" value="P:proteolysis"/>
    <property type="evidence" value="ECO:0007669"/>
    <property type="project" value="UniProtKB-KW"/>
</dbReference>
<keyword evidence="6" id="KW-1185">Reference proteome</keyword>
<dbReference type="EMBL" id="RDQH01000339">
    <property type="protein sequence ID" value="RXH78748.1"/>
    <property type="molecule type" value="Genomic_DNA"/>
</dbReference>
<evidence type="ECO:0000259" key="4">
    <source>
        <dbReference type="PROSITE" id="PS50600"/>
    </source>
</evidence>
<sequence length="94" mass="10891">MSTPFLPGLLKTVKRDGEPFSTSWLVDVERVYMPLNLDKHWVAMEMNLKASRIIVYDSLRSTKRSQNTTIKLTPISYVLPDFLRSMSREMKEGP</sequence>
<accession>A0A498I4T0</accession>
<dbReference type="Proteomes" id="UP000290289">
    <property type="component" value="Chromosome 13"/>
</dbReference>
<comment type="caution">
    <text evidence="5">The sequence shown here is derived from an EMBL/GenBank/DDBJ whole genome shotgun (WGS) entry which is preliminary data.</text>
</comment>
<dbReference type="InterPro" id="IPR003653">
    <property type="entry name" value="Peptidase_C48_C"/>
</dbReference>